<evidence type="ECO:0000313" key="2">
    <source>
        <dbReference type="Proteomes" id="UP001501470"/>
    </source>
</evidence>
<dbReference type="EMBL" id="BAAAQD010000039">
    <property type="protein sequence ID" value="GAA1567831.1"/>
    <property type="molecule type" value="Genomic_DNA"/>
</dbReference>
<accession>A0ABN2D321</accession>
<dbReference type="Proteomes" id="UP001501470">
    <property type="component" value="Unassembled WGS sequence"/>
</dbReference>
<protein>
    <submittedName>
        <fullName evidence="1">Uncharacterized protein</fullName>
    </submittedName>
</protein>
<reference evidence="1 2" key="1">
    <citation type="journal article" date="2019" name="Int. J. Syst. Evol. Microbiol.">
        <title>The Global Catalogue of Microorganisms (GCM) 10K type strain sequencing project: providing services to taxonomists for standard genome sequencing and annotation.</title>
        <authorList>
            <consortium name="The Broad Institute Genomics Platform"/>
            <consortium name="The Broad Institute Genome Sequencing Center for Infectious Disease"/>
            <person name="Wu L."/>
            <person name="Ma J."/>
        </authorList>
    </citation>
    <scope>NUCLEOTIDE SEQUENCE [LARGE SCALE GENOMIC DNA]</scope>
    <source>
        <strain evidence="1 2">JCM 15933</strain>
    </source>
</reference>
<keyword evidence="2" id="KW-1185">Reference proteome</keyword>
<comment type="caution">
    <text evidence="1">The sequence shown here is derived from an EMBL/GenBank/DDBJ whole genome shotgun (WGS) entry which is preliminary data.</text>
</comment>
<organism evidence="1 2">
    <name type="scientific">Dactylosporangium maewongense</name>
    <dbReference type="NCBI Taxonomy" id="634393"/>
    <lineage>
        <taxon>Bacteria</taxon>
        <taxon>Bacillati</taxon>
        <taxon>Actinomycetota</taxon>
        <taxon>Actinomycetes</taxon>
        <taxon>Micromonosporales</taxon>
        <taxon>Micromonosporaceae</taxon>
        <taxon>Dactylosporangium</taxon>
    </lineage>
</organism>
<dbReference type="RefSeq" id="WP_344513539.1">
    <property type="nucleotide sequence ID" value="NZ_BAAAQD010000039.1"/>
</dbReference>
<proteinExistence type="predicted"/>
<sequence length="185" mass="20141">MSRSLRTDPYPIRAARRAGASVPVRVCRPRPGFVHPAGADDVVRVLTFFGPAAAYGLRGVELRQCPAASAGPAVAVLRVPGVVLLFEQPAPPWVLPGRLTDAAAARLERAGARVMAGPAGTLVDWPSEEALRDFVLFDGLMHEIGHHRIQHAARRRHTRAMRTADHERRADAFAARARAAWAARW</sequence>
<name>A0ABN2D321_9ACTN</name>
<gene>
    <name evidence="1" type="ORF">GCM10009827_106940</name>
</gene>
<evidence type="ECO:0000313" key="1">
    <source>
        <dbReference type="EMBL" id="GAA1567831.1"/>
    </source>
</evidence>